<keyword evidence="1" id="KW-0010">Activator</keyword>
<feature type="domain" description="Cyclic nucleotide-binding" evidence="2">
    <location>
        <begin position="49"/>
        <end position="137"/>
    </location>
</feature>
<dbReference type="InterPro" id="IPR000595">
    <property type="entry name" value="cNMP-bd_dom"/>
</dbReference>
<evidence type="ECO:0000256" key="1">
    <source>
        <dbReference type="ARBA" id="ARBA00023159"/>
    </source>
</evidence>
<comment type="caution">
    <text evidence="3">The sequence shown here is derived from an EMBL/GenBank/DDBJ whole genome shotgun (WGS) entry which is preliminary data.</text>
</comment>
<organism evidence="3 4">
    <name type="scientific">Fredinandcohnia quinoae</name>
    <dbReference type="NCBI Taxonomy" id="2918902"/>
    <lineage>
        <taxon>Bacteria</taxon>
        <taxon>Bacillati</taxon>
        <taxon>Bacillota</taxon>
        <taxon>Bacilli</taxon>
        <taxon>Bacillales</taxon>
        <taxon>Bacillaceae</taxon>
        <taxon>Fredinandcohnia</taxon>
    </lineage>
</organism>
<protein>
    <submittedName>
        <fullName evidence="3">Crp/Fnr family transcriptional regulator</fullName>
    </submittedName>
</protein>
<reference evidence="3" key="1">
    <citation type="submission" date="2022-02" db="EMBL/GenBank/DDBJ databases">
        <title>Fredinandcohnia quinoae sp. nov. isolated from Chenopodium quinoa seeds.</title>
        <authorList>
            <person name="Saati-Santamaria Z."/>
            <person name="Flores-Felix J.D."/>
            <person name="Igual J.M."/>
            <person name="Velazquez E."/>
            <person name="Garcia-Fraile P."/>
            <person name="Martinez-Molina E."/>
        </authorList>
    </citation>
    <scope>NUCLEOTIDE SEQUENCE</scope>
    <source>
        <strain evidence="3">SECRCQ15</strain>
    </source>
</reference>
<keyword evidence="4" id="KW-1185">Reference proteome</keyword>
<accession>A0AAW5ECR4</accession>
<name>A0AAW5ECR4_9BACI</name>
<evidence type="ECO:0000313" key="3">
    <source>
        <dbReference type="EMBL" id="MCH1627792.1"/>
    </source>
</evidence>
<dbReference type="Proteomes" id="UP001431131">
    <property type="component" value="Unassembled WGS sequence"/>
</dbReference>
<gene>
    <name evidence="3" type="ORF">MJG50_20865</name>
</gene>
<evidence type="ECO:0000313" key="4">
    <source>
        <dbReference type="Proteomes" id="UP001431131"/>
    </source>
</evidence>
<dbReference type="InterPro" id="IPR018490">
    <property type="entry name" value="cNMP-bd_dom_sf"/>
</dbReference>
<dbReference type="RefSeq" id="WP_240257711.1">
    <property type="nucleotide sequence ID" value="NZ_JAKTTI010000055.1"/>
</dbReference>
<evidence type="ECO:0000259" key="2">
    <source>
        <dbReference type="Pfam" id="PF00027"/>
    </source>
</evidence>
<dbReference type="SUPFAM" id="SSF51206">
    <property type="entry name" value="cAMP-binding domain-like"/>
    <property type="match status" value="1"/>
</dbReference>
<dbReference type="Pfam" id="PF00027">
    <property type="entry name" value="cNMP_binding"/>
    <property type="match status" value="1"/>
</dbReference>
<sequence>MSNNPLYNKENSKMTLDSNALNMLYTHLNQVVPIPSEEWDFFLTLISYRSIQKNSHFVQTDDDINEIGFCVKGLFRLYYVTPDGNEFNKNFCKAGDFVTCYSALLQNAPSYFSIQALSESHLIIFKYQDFQALRNRHMCWERLGSFIAEMLYLNKEIRERELLLFSAEKRYRLFLERFSSISEQIPIYHAASYLGITPVALSRIRRKINLC</sequence>
<dbReference type="Gene3D" id="2.60.120.10">
    <property type="entry name" value="Jelly Rolls"/>
    <property type="match status" value="1"/>
</dbReference>
<dbReference type="AlphaFoldDB" id="A0AAW5ECR4"/>
<dbReference type="InterPro" id="IPR014710">
    <property type="entry name" value="RmlC-like_jellyroll"/>
</dbReference>
<dbReference type="EMBL" id="JAKTTI010000055">
    <property type="protein sequence ID" value="MCH1627792.1"/>
    <property type="molecule type" value="Genomic_DNA"/>
</dbReference>
<proteinExistence type="predicted"/>
<dbReference type="CDD" id="cd00038">
    <property type="entry name" value="CAP_ED"/>
    <property type="match status" value="1"/>
</dbReference>